<accession>A0A7T8K9G5</accession>
<reference evidence="2" key="1">
    <citation type="submission" date="2021-01" db="EMBL/GenBank/DDBJ databases">
        <title>Caligus Genome Assembly.</title>
        <authorList>
            <person name="Gallardo-Escarate C."/>
        </authorList>
    </citation>
    <scope>NUCLEOTIDE SEQUENCE [LARGE SCALE GENOMIC DNA]</scope>
</reference>
<evidence type="ECO:0000313" key="1">
    <source>
        <dbReference type="EMBL" id="QQP51114.1"/>
    </source>
</evidence>
<name>A0A7T8K9G5_CALRO</name>
<feature type="non-terminal residue" evidence="1">
    <location>
        <position position="1"/>
    </location>
</feature>
<dbReference type="EMBL" id="CP045897">
    <property type="protein sequence ID" value="QQP51114.1"/>
    <property type="molecule type" value="Genomic_DNA"/>
</dbReference>
<evidence type="ECO:0000313" key="2">
    <source>
        <dbReference type="Proteomes" id="UP000595437"/>
    </source>
</evidence>
<gene>
    <name evidence="1" type="ORF">FKW44_012354</name>
</gene>
<proteinExistence type="predicted"/>
<protein>
    <submittedName>
        <fullName evidence="1">Si:ch211214b163</fullName>
    </submittedName>
</protein>
<organism evidence="1 2">
    <name type="scientific">Caligus rogercresseyi</name>
    <name type="common">Sea louse</name>
    <dbReference type="NCBI Taxonomy" id="217165"/>
    <lineage>
        <taxon>Eukaryota</taxon>
        <taxon>Metazoa</taxon>
        <taxon>Ecdysozoa</taxon>
        <taxon>Arthropoda</taxon>
        <taxon>Crustacea</taxon>
        <taxon>Multicrustacea</taxon>
        <taxon>Hexanauplia</taxon>
        <taxon>Copepoda</taxon>
        <taxon>Siphonostomatoida</taxon>
        <taxon>Caligidae</taxon>
        <taxon>Caligus</taxon>
    </lineage>
</organism>
<feature type="non-terminal residue" evidence="1">
    <location>
        <position position="236"/>
    </location>
</feature>
<dbReference type="OrthoDB" id="3219396at2759"/>
<keyword evidence="2" id="KW-1185">Reference proteome</keyword>
<dbReference type="AlphaFoldDB" id="A0A7T8K9G5"/>
<sequence length="236" mass="26626">DSETVDFLKAISYLSYTVMNSDACILTGFLENDRAKKKLYISFRHHGIKVEKKRLDTFEIAEYAEDGYGLGGSGMEVQFADCPLVEFLGAIHSHISTKNESLSKNKLLEGLPYLCGLSSEDESDGQKIVALYLETLTGMSSESSRKPQHYLDSLSRLWEETQLVFLTCAYEARLKKIQIFPPPDNSKVINLGLTKLHHHELICLAWYLANLDGERVNIEVLMLQDCDIDDDGLKLL</sequence>
<dbReference type="Proteomes" id="UP000595437">
    <property type="component" value="Chromosome 8"/>
</dbReference>